<dbReference type="Pfam" id="PF00563">
    <property type="entry name" value="EAL"/>
    <property type="match status" value="1"/>
</dbReference>
<evidence type="ECO:0000313" key="9">
    <source>
        <dbReference type="EMBL" id="MBA8886051.1"/>
    </source>
</evidence>
<proteinExistence type="predicted"/>
<dbReference type="InterPro" id="IPR000014">
    <property type="entry name" value="PAS"/>
</dbReference>
<dbReference type="InterPro" id="IPR052155">
    <property type="entry name" value="Biofilm_reg_signaling"/>
</dbReference>
<evidence type="ECO:0000256" key="4">
    <source>
        <dbReference type="ARBA" id="ARBA00051114"/>
    </source>
</evidence>
<dbReference type="InterPro" id="IPR001633">
    <property type="entry name" value="EAL_dom"/>
</dbReference>
<comment type="catalytic activity">
    <reaction evidence="4">
        <text>3',3'-c-di-GMP + H2O = 5'-phosphoguanylyl(3'-&gt;5')guanosine + H(+)</text>
        <dbReference type="Rhea" id="RHEA:24902"/>
        <dbReference type="ChEBI" id="CHEBI:15377"/>
        <dbReference type="ChEBI" id="CHEBI:15378"/>
        <dbReference type="ChEBI" id="CHEBI:58754"/>
        <dbReference type="ChEBI" id="CHEBI:58805"/>
        <dbReference type="EC" id="3.1.4.52"/>
    </reaction>
    <physiologicalReaction direction="left-to-right" evidence="4">
        <dbReference type="Rhea" id="RHEA:24903"/>
    </physiologicalReaction>
</comment>
<dbReference type="SMART" id="SM00052">
    <property type="entry name" value="EAL"/>
    <property type="match status" value="1"/>
</dbReference>
<feature type="domain" description="Response regulatory" evidence="6">
    <location>
        <begin position="11"/>
        <end position="128"/>
    </location>
</feature>
<sequence>MSNPAPEARGGALIVAADREDRRVLFDALDAQAFEEIYSARDIEQARGFLVPDLDIDLVLLEFGEDPAEALTFCDELRKHARHDLPVIGILGSRGGSWRDGRLPAGLIEWIARPVKPDDALARIKVALAARSAGTVRSQHATGGERYQFAFDGSLDELAIVDPASGRILEVNATFVQRSGYPRAQILAGRIDGFDLVLTAERREEIARKLERDGSVHVRARKPRADGGSYPVDLHVRLAVQEGRVVHFYLFREIEELSRHQEALVALLRMAQGGSHDPAETTLRCLVDWLALDYAVFVEAPAEQAPEPQALAVFRRMEDSEGPDPLREVNLRHVLDGNEILQASGAWRSPGADASVREHRYECVIGLPLYGERQTCLGALMMARHDPLVLDAAVIAGVRVVAHSLASELDLRHARAQGRAIGLRDPLTGLPNRLLFNDRLNSAISEAHRTSEMFAVVFVDLDRFKNINDSLGHAVGDQVLAAVAKRLRASVRSSDTVARYAGDEFTLILRHIVQREDVVRIAEKIVRAMEAPLQLTGGLELSMTASLGLSFYPDDATDAERLLKHADVAMYSAKGMGRNNFQAYVAVPEESHQQRLALEAKLRQAERNGELRVFYQPQLDGQTEDIVGMEALIRWEHPELGMISPGFFIPLAEESGLIIPIGEWILRAACRDTHRWQVQHGLPLRIGVNLSPLQLRQPNLVQVVADVLKETGLDPRLLDLEVTESINVKSIPNLLETLHGLRGLGCGISIDDFGTGQSSLDYIKRFPADRIKIDQAFVRNIGVDPDDEAIVRATISMAHNLNREVVAEGVEIEQHLDFLRAEGCEVLQGFLFCRPLPAASFEALLQERARLLGRVAVPTARA</sequence>
<dbReference type="PROSITE" id="PS50883">
    <property type="entry name" value="EAL"/>
    <property type="match status" value="1"/>
</dbReference>
<feature type="domain" description="GGDEF" evidence="8">
    <location>
        <begin position="452"/>
        <end position="586"/>
    </location>
</feature>
<dbReference type="InterPro" id="IPR035965">
    <property type="entry name" value="PAS-like_dom_sf"/>
</dbReference>
<dbReference type="NCBIfam" id="TIGR00229">
    <property type="entry name" value="sensory_box"/>
    <property type="match status" value="1"/>
</dbReference>
<dbReference type="PANTHER" id="PTHR44757">
    <property type="entry name" value="DIGUANYLATE CYCLASE DGCP"/>
    <property type="match status" value="1"/>
</dbReference>
<dbReference type="FunFam" id="3.30.70.270:FF:000001">
    <property type="entry name" value="Diguanylate cyclase domain protein"/>
    <property type="match status" value="1"/>
</dbReference>
<evidence type="ECO:0000259" key="7">
    <source>
        <dbReference type="PROSITE" id="PS50883"/>
    </source>
</evidence>
<evidence type="ECO:0000256" key="5">
    <source>
        <dbReference type="PROSITE-ProRule" id="PRU00169"/>
    </source>
</evidence>
<dbReference type="CDD" id="cd01948">
    <property type="entry name" value="EAL"/>
    <property type="match status" value="1"/>
</dbReference>
<dbReference type="Proteomes" id="UP000550401">
    <property type="component" value="Unassembled WGS sequence"/>
</dbReference>
<evidence type="ECO:0000259" key="8">
    <source>
        <dbReference type="PROSITE" id="PS50887"/>
    </source>
</evidence>
<dbReference type="InterPro" id="IPR029787">
    <property type="entry name" value="Nucleotide_cyclase"/>
</dbReference>
<accession>A0A839F1E7</accession>
<dbReference type="SUPFAM" id="SSF52172">
    <property type="entry name" value="CheY-like"/>
    <property type="match status" value="1"/>
</dbReference>
<dbReference type="EC" id="3.1.4.52" evidence="2"/>
<dbReference type="GO" id="GO:0071732">
    <property type="term" value="P:cellular response to nitric oxide"/>
    <property type="evidence" value="ECO:0007669"/>
    <property type="project" value="UniProtKB-ARBA"/>
</dbReference>
<name>A0A839F1E7_9GAMM</name>
<dbReference type="SMART" id="SM00267">
    <property type="entry name" value="GGDEF"/>
    <property type="match status" value="1"/>
</dbReference>
<evidence type="ECO:0000256" key="3">
    <source>
        <dbReference type="ARBA" id="ARBA00022636"/>
    </source>
</evidence>
<dbReference type="PROSITE" id="PS50887">
    <property type="entry name" value="GGDEF"/>
    <property type="match status" value="1"/>
</dbReference>
<dbReference type="GO" id="GO:0071111">
    <property type="term" value="F:cyclic-guanylate-specific phosphodiesterase activity"/>
    <property type="evidence" value="ECO:0007669"/>
    <property type="project" value="UniProtKB-EC"/>
</dbReference>
<evidence type="ECO:0000256" key="1">
    <source>
        <dbReference type="ARBA" id="ARBA00001946"/>
    </source>
</evidence>
<gene>
    <name evidence="9" type="ORF">FHW12_000242</name>
</gene>
<keyword evidence="3" id="KW-0973">c-di-GMP</keyword>
<dbReference type="InterPro" id="IPR011006">
    <property type="entry name" value="CheY-like_superfamily"/>
</dbReference>
<dbReference type="InterPro" id="IPR043128">
    <property type="entry name" value="Rev_trsase/Diguanyl_cyclase"/>
</dbReference>
<dbReference type="EMBL" id="JACGXL010000001">
    <property type="protein sequence ID" value="MBA8886051.1"/>
    <property type="molecule type" value="Genomic_DNA"/>
</dbReference>
<comment type="caution">
    <text evidence="5">Lacks conserved residue(s) required for the propagation of feature annotation.</text>
</comment>
<dbReference type="Gene3D" id="3.40.50.2300">
    <property type="match status" value="1"/>
</dbReference>
<reference evidence="9 10" key="1">
    <citation type="submission" date="2020-07" db="EMBL/GenBank/DDBJ databases">
        <title>Genomic Encyclopedia of Type Strains, Phase IV (KMG-V): Genome sequencing to study the core and pangenomes of soil and plant-associated prokaryotes.</title>
        <authorList>
            <person name="Whitman W."/>
        </authorList>
    </citation>
    <scope>NUCLEOTIDE SEQUENCE [LARGE SCALE GENOMIC DNA]</scope>
    <source>
        <strain evidence="9 10">RH2WT43</strain>
    </source>
</reference>
<feature type="domain" description="EAL" evidence="7">
    <location>
        <begin position="595"/>
        <end position="849"/>
    </location>
</feature>
<dbReference type="InterPro" id="IPR001789">
    <property type="entry name" value="Sig_transdc_resp-reg_receiver"/>
</dbReference>
<dbReference type="InterPro" id="IPR035919">
    <property type="entry name" value="EAL_sf"/>
</dbReference>
<comment type="cofactor">
    <cofactor evidence="1">
        <name>Mg(2+)</name>
        <dbReference type="ChEBI" id="CHEBI:18420"/>
    </cofactor>
</comment>
<dbReference type="Pfam" id="PF00990">
    <property type="entry name" value="GGDEF"/>
    <property type="match status" value="1"/>
</dbReference>
<dbReference type="SUPFAM" id="SSF141868">
    <property type="entry name" value="EAL domain-like"/>
    <property type="match status" value="1"/>
</dbReference>
<protein>
    <recommendedName>
        <fullName evidence="2">cyclic-guanylate-specific phosphodiesterase</fullName>
        <ecNumber evidence="2">3.1.4.52</ecNumber>
    </recommendedName>
</protein>
<evidence type="ECO:0000259" key="6">
    <source>
        <dbReference type="PROSITE" id="PS50110"/>
    </source>
</evidence>
<organism evidence="9 10">
    <name type="scientific">Dokdonella fugitiva</name>
    <dbReference type="NCBI Taxonomy" id="328517"/>
    <lineage>
        <taxon>Bacteria</taxon>
        <taxon>Pseudomonadati</taxon>
        <taxon>Pseudomonadota</taxon>
        <taxon>Gammaproteobacteria</taxon>
        <taxon>Lysobacterales</taxon>
        <taxon>Rhodanobacteraceae</taxon>
        <taxon>Dokdonella</taxon>
    </lineage>
</organism>
<evidence type="ECO:0000256" key="2">
    <source>
        <dbReference type="ARBA" id="ARBA00012282"/>
    </source>
</evidence>
<dbReference type="NCBIfam" id="TIGR00254">
    <property type="entry name" value="GGDEF"/>
    <property type="match status" value="1"/>
</dbReference>
<keyword evidence="10" id="KW-1185">Reference proteome</keyword>
<dbReference type="PROSITE" id="PS50110">
    <property type="entry name" value="RESPONSE_REGULATORY"/>
    <property type="match status" value="1"/>
</dbReference>
<dbReference type="Gene3D" id="3.30.450.20">
    <property type="entry name" value="PAS domain"/>
    <property type="match status" value="1"/>
</dbReference>
<dbReference type="PANTHER" id="PTHR44757:SF2">
    <property type="entry name" value="BIOFILM ARCHITECTURE MAINTENANCE PROTEIN MBAA"/>
    <property type="match status" value="1"/>
</dbReference>
<dbReference type="Gene3D" id="3.30.70.270">
    <property type="match status" value="1"/>
</dbReference>
<dbReference type="SUPFAM" id="SSF55073">
    <property type="entry name" value="Nucleotide cyclase"/>
    <property type="match status" value="1"/>
</dbReference>
<dbReference type="InterPro" id="IPR000160">
    <property type="entry name" value="GGDEF_dom"/>
</dbReference>
<dbReference type="Gene3D" id="3.20.20.450">
    <property type="entry name" value="EAL domain"/>
    <property type="match status" value="1"/>
</dbReference>
<comment type="caution">
    <text evidence="9">The sequence shown here is derived from an EMBL/GenBank/DDBJ whole genome shotgun (WGS) entry which is preliminary data.</text>
</comment>
<evidence type="ECO:0000313" key="10">
    <source>
        <dbReference type="Proteomes" id="UP000550401"/>
    </source>
</evidence>
<dbReference type="RefSeq" id="WP_182529166.1">
    <property type="nucleotide sequence ID" value="NZ_JACGXL010000001.1"/>
</dbReference>
<dbReference type="FunFam" id="3.20.20.450:FF:000001">
    <property type="entry name" value="Cyclic di-GMP phosphodiesterase yahA"/>
    <property type="match status" value="1"/>
</dbReference>
<dbReference type="GO" id="GO:0000160">
    <property type="term" value="P:phosphorelay signal transduction system"/>
    <property type="evidence" value="ECO:0007669"/>
    <property type="project" value="InterPro"/>
</dbReference>
<dbReference type="CDD" id="cd01949">
    <property type="entry name" value="GGDEF"/>
    <property type="match status" value="1"/>
</dbReference>
<dbReference type="SUPFAM" id="SSF55785">
    <property type="entry name" value="PYP-like sensor domain (PAS domain)"/>
    <property type="match status" value="1"/>
</dbReference>
<dbReference type="AlphaFoldDB" id="A0A839F1E7"/>